<feature type="compositionally biased region" description="Basic and acidic residues" evidence="1">
    <location>
        <begin position="618"/>
        <end position="629"/>
    </location>
</feature>
<accession>A0ABW5VC39</accession>
<feature type="transmembrane region" description="Helical" evidence="2">
    <location>
        <begin position="32"/>
        <end position="50"/>
    </location>
</feature>
<feature type="transmembrane region" description="Helical" evidence="2">
    <location>
        <begin position="6"/>
        <end position="25"/>
    </location>
</feature>
<dbReference type="RefSeq" id="WP_251806480.1">
    <property type="nucleotide sequence ID" value="NZ_CP166679.1"/>
</dbReference>
<dbReference type="PANTHER" id="PTHR34978:SF3">
    <property type="entry name" value="SLR0241 PROTEIN"/>
    <property type="match status" value="1"/>
</dbReference>
<dbReference type="PANTHER" id="PTHR34978">
    <property type="entry name" value="POSSIBLE SENSOR-TRANSDUCER PROTEIN BLAR"/>
    <property type="match status" value="1"/>
</dbReference>
<dbReference type="Pfam" id="PF05569">
    <property type="entry name" value="Peptidase_M56"/>
    <property type="match status" value="1"/>
</dbReference>
<dbReference type="InterPro" id="IPR052173">
    <property type="entry name" value="Beta-lactam_resp_regulator"/>
</dbReference>
<comment type="caution">
    <text evidence="4">The sequence shown here is derived from an EMBL/GenBank/DDBJ whole genome shotgun (WGS) entry which is preliminary data.</text>
</comment>
<proteinExistence type="predicted"/>
<evidence type="ECO:0000313" key="4">
    <source>
        <dbReference type="EMBL" id="MFD2789237.1"/>
    </source>
</evidence>
<keyword evidence="5" id="KW-1185">Reference proteome</keyword>
<feature type="transmembrane region" description="Helical" evidence="2">
    <location>
        <begin position="260"/>
        <end position="278"/>
    </location>
</feature>
<protein>
    <submittedName>
        <fullName evidence="4">M56 family metallopeptidase</fullName>
    </submittedName>
</protein>
<name>A0ABW5VC39_9FLAO</name>
<dbReference type="Proteomes" id="UP001597532">
    <property type="component" value="Unassembled WGS sequence"/>
</dbReference>
<evidence type="ECO:0000256" key="2">
    <source>
        <dbReference type="SAM" id="Phobius"/>
    </source>
</evidence>
<sequence length="629" mass="72575">MYLLKFSICLLALLLFYILVLEKVHIHHFKRYYLLAVFVIALGIPLITFTEYVTVVAQPLSHQTITNPNFHQQFTSPEETNILSFIGWGIYCLGVVAFATKFLLNLKTIISSIRNNPKQRSGKLQHVLVKEQIAPHTFFSYLFFNLKNYRTYKIPQEVFWHEETHARQKHSMDILLLELLQIIFWFHPLIYWAKHLVKLNHEFLADQAVLNKGAVIPVYQNLVLAFSSNAIAPTLANAIHYSSIKKRIVIMKTQTSRKAIWLKNLLLIPLITLLLYSFSTKEILQIKKVENEIILPDHLKEKKTDQEIFYESKIQNIPEQEILISINKYGQLLVKDDLVKIDDLKSHLLNYNQKLTKEQRSQIVKALIQVEKKTPDDIIKKVEAILLDYGVATIDIKEVIKYQNQEEVTKNEIKEFNTLAKKHNAQPINERVVKGKDLKRLEYIYNRMSDAQKKNAQPFPECPAPAPAPKVMKNSKLPPPPPIPPTAPKAEREIYERTIQAYEKGNPGIIKTKKTADDKIIEVIEIIEDQESLPPPPPPYNIPDQKKHSKALLDAFKNFDEKANTYGKAVGAYMKKKEGTLFNLEALYEETMVLYDSYVVLAIKEDLMKPTPPSATKDQGEKNHPKIKQ</sequence>
<organism evidence="4 5">
    <name type="scientific">Arenibacter antarcticus</name>
    <dbReference type="NCBI Taxonomy" id="2040469"/>
    <lineage>
        <taxon>Bacteria</taxon>
        <taxon>Pseudomonadati</taxon>
        <taxon>Bacteroidota</taxon>
        <taxon>Flavobacteriia</taxon>
        <taxon>Flavobacteriales</taxon>
        <taxon>Flavobacteriaceae</taxon>
        <taxon>Arenibacter</taxon>
    </lineage>
</organism>
<feature type="transmembrane region" description="Helical" evidence="2">
    <location>
        <begin position="218"/>
        <end position="239"/>
    </location>
</feature>
<evidence type="ECO:0000259" key="3">
    <source>
        <dbReference type="Pfam" id="PF05569"/>
    </source>
</evidence>
<keyword evidence="2" id="KW-0812">Transmembrane</keyword>
<evidence type="ECO:0000313" key="5">
    <source>
        <dbReference type="Proteomes" id="UP001597532"/>
    </source>
</evidence>
<feature type="transmembrane region" description="Helical" evidence="2">
    <location>
        <begin position="82"/>
        <end position="104"/>
    </location>
</feature>
<evidence type="ECO:0000256" key="1">
    <source>
        <dbReference type="SAM" id="MobiDB-lite"/>
    </source>
</evidence>
<dbReference type="InterPro" id="IPR008756">
    <property type="entry name" value="Peptidase_M56"/>
</dbReference>
<gene>
    <name evidence="4" type="ORF">ACFS1K_05645</name>
</gene>
<keyword evidence="2" id="KW-0472">Membrane</keyword>
<feature type="domain" description="Peptidase M56" evidence="3">
    <location>
        <begin position="158"/>
        <end position="226"/>
    </location>
</feature>
<reference evidence="5" key="1">
    <citation type="journal article" date="2019" name="Int. J. Syst. Evol. Microbiol.">
        <title>The Global Catalogue of Microorganisms (GCM) 10K type strain sequencing project: providing services to taxonomists for standard genome sequencing and annotation.</title>
        <authorList>
            <consortium name="The Broad Institute Genomics Platform"/>
            <consortium name="The Broad Institute Genome Sequencing Center for Infectious Disease"/>
            <person name="Wu L."/>
            <person name="Ma J."/>
        </authorList>
    </citation>
    <scope>NUCLEOTIDE SEQUENCE [LARGE SCALE GENOMIC DNA]</scope>
    <source>
        <strain evidence="5">KCTC 52924</strain>
    </source>
</reference>
<keyword evidence="2" id="KW-1133">Transmembrane helix</keyword>
<feature type="region of interest" description="Disordered" evidence="1">
    <location>
        <begin position="609"/>
        <end position="629"/>
    </location>
</feature>
<feature type="transmembrane region" description="Helical" evidence="2">
    <location>
        <begin position="174"/>
        <end position="193"/>
    </location>
</feature>
<dbReference type="EMBL" id="JBHUOK010000014">
    <property type="protein sequence ID" value="MFD2789237.1"/>
    <property type="molecule type" value="Genomic_DNA"/>
</dbReference>